<dbReference type="InterPro" id="IPR000639">
    <property type="entry name" value="Epox_hydrolase-like"/>
</dbReference>
<evidence type="ECO:0000259" key="2">
    <source>
        <dbReference type="Pfam" id="PF00561"/>
    </source>
</evidence>
<dbReference type="PRINTS" id="PR00412">
    <property type="entry name" value="EPOXHYDRLASE"/>
</dbReference>
<dbReference type="GO" id="GO:0004601">
    <property type="term" value="F:peroxidase activity"/>
    <property type="evidence" value="ECO:0007669"/>
    <property type="project" value="UniProtKB-KW"/>
</dbReference>
<reference evidence="3 4" key="1">
    <citation type="submission" date="2020-08" db="EMBL/GenBank/DDBJ databases">
        <title>Genome sequence of Tessaracoccus defluvii JCM 17540T.</title>
        <authorList>
            <person name="Hyun D.-W."/>
            <person name="Bae J.-W."/>
        </authorList>
    </citation>
    <scope>NUCLEOTIDE SEQUENCE [LARGE SCALE GENOMIC DNA]</scope>
    <source>
        <strain evidence="3 4">JCM 17540</strain>
    </source>
</reference>
<accession>A0A7H0H7F3</accession>
<keyword evidence="3" id="KW-0378">Hydrolase</keyword>
<dbReference type="AlphaFoldDB" id="A0A7H0H7F3"/>
<keyword evidence="1" id="KW-0575">Peroxidase</keyword>
<keyword evidence="4" id="KW-1185">Reference proteome</keyword>
<protein>
    <submittedName>
        <fullName evidence="3">Alpha/beta hydrolase</fullName>
    </submittedName>
</protein>
<dbReference type="PANTHER" id="PTHR43433:SF4">
    <property type="entry name" value="NON-HEME CHLOROPEROXIDASE-RELATED"/>
    <property type="match status" value="1"/>
</dbReference>
<dbReference type="Pfam" id="PF00561">
    <property type="entry name" value="Abhydrolase_1"/>
    <property type="match status" value="1"/>
</dbReference>
<evidence type="ECO:0000313" key="4">
    <source>
        <dbReference type="Proteomes" id="UP000516117"/>
    </source>
</evidence>
<evidence type="ECO:0000256" key="1">
    <source>
        <dbReference type="ARBA" id="ARBA00022559"/>
    </source>
</evidence>
<dbReference type="Gene3D" id="3.40.50.1820">
    <property type="entry name" value="alpha/beta hydrolase"/>
    <property type="match status" value="1"/>
</dbReference>
<dbReference type="SUPFAM" id="SSF53474">
    <property type="entry name" value="alpha/beta-Hydrolases"/>
    <property type="match status" value="1"/>
</dbReference>
<keyword evidence="1" id="KW-0560">Oxidoreductase</keyword>
<dbReference type="InterPro" id="IPR050471">
    <property type="entry name" value="AB_hydrolase"/>
</dbReference>
<dbReference type="EMBL" id="CP060789">
    <property type="protein sequence ID" value="QNP56469.1"/>
    <property type="molecule type" value="Genomic_DNA"/>
</dbReference>
<dbReference type="RefSeq" id="WP_187721578.1">
    <property type="nucleotide sequence ID" value="NZ_BAABBL010000001.1"/>
</dbReference>
<feature type="domain" description="AB hydrolase-1" evidence="2">
    <location>
        <begin position="23"/>
        <end position="260"/>
    </location>
</feature>
<dbReference type="GO" id="GO:0016787">
    <property type="term" value="F:hydrolase activity"/>
    <property type="evidence" value="ECO:0007669"/>
    <property type="project" value="UniProtKB-KW"/>
</dbReference>
<name>A0A7H0H7F3_9ACTN</name>
<dbReference type="InterPro" id="IPR000073">
    <property type="entry name" value="AB_hydrolase_1"/>
</dbReference>
<gene>
    <name evidence="3" type="ORF">H9L22_03290</name>
</gene>
<evidence type="ECO:0000313" key="3">
    <source>
        <dbReference type="EMBL" id="QNP56469.1"/>
    </source>
</evidence>
<proteinExistence type="predicted"/>
<sequence>MPDLVTDDGTRLHYTDTGGSGRPLVLVHGWPLSGEAFAGNVPAFRDAGYRVVTYDRRGFGDSDKPAAGYDYDTLSADLAAVLETLDLTGAAVLGFSMGGGELARSFGAGRAGRIAAAVFSGSITPALCVTDDNPDGAMPRDGFDQMAAQCRADHAGFLDQFTGWFFSTEAGGLQVDEATRQEALRIGLRSDPEAAARCIEIWATDLRADCRAIDVPTLVIHGTGDINVPAAASSARMAGYVQDSRLELIDGAPHGANVSHASQWERLVLDFLAALP</sequence>
<dbReference type="KEGG" id="tdf:H9L22_03290"/>
<dbReference type="PANTHER" id="PTHR43433">
    <property type="entry name" value="HYDROLASE, ALPHA/BETA FOLD FAMILY PROTEIN"/>
    <property type="match status" value="1"/>
</dbReference>
<dbReference type="InterPro" id="IPR029058">
    <property type="entry name" value="AB_hydrolase_fold"/>
</dbReference>
<dbReference type="PRINTS" id="PR00111">
    <property type="entry name" value="ABHYDROLASE"/>
</dbReference>
<organism evidence="3 4">
    <name type="scientific">Tessaracoccus defluvii</name>
    <dbReference type="NCBI Taxonomy" id="1285901"/>
    <lineage>
        <taxon>Bacteria</taxon>
        <taxon>Bacillati</taxon>
        <taxon>Actinomycetota</taxon>
        <taxon>Actinomycetes</taxon>
        <taxon>Propionibacteriales</taxon>
        <taxon>Propionibacteriaceae</taxon>
        <taxon>Tessaracoccus</taxon>
    </lineage>
</organism>
<dbReference type="Proteomes" id="UP000516117">
    <property type="component" value="Chromosome"/>
</dbReference>